<dbReference type="InterPro" id="IPR050953">
    <property type="entry name" value="N4_N6_ade-DNA_methylase"/>
</dbReference>
<dbReference type="PRINTS" id="PR00507">
    <property type="entry name" value="N12N6MTFRASE"/>
</dbReference>
<keyword evidence="12" id="KW-0540">Nuclease</keyword>
<dbReference type="Proteomes" id="UP000189370">
    <property type="component" value="Unassembled WGS sequence"/>
</dbReference>
<dbReference type="OrthoDB" id="170702at2157"/>
<dbReference type="GO" id="GO:0008170">
    <property type="term" value="F:N-methyltransferase activity"/>
    <property type="evidence" value="ECO:0007669"/>
    <property type="project" value="InterPro"/>
</dbReference>
<evidence type="ECO:0000256" key="2">
    <source>
        <dbReference type="ARBA" id="ARBA00011900"/>
    </source>
</evidence>
<organism evidence="12 13">
    <name type="scientific">Natrinema saccharevitans</name>
    <dbReference type="NCBI Taxonomy" id="301967"/>
    <lineage>
        <taxon>Archaea</taxon>
        <taxon>Methanobacteriati</taxon>
        <taxon>Methanobacteriota</taxon>
        <taxon>Stenosarchaea group</taxon>
        <taxon>Halobacteria</taxon>
        <taxon>Halobacteriales</taxon>
        <taxon>Natrialbaceae</taxon>
        <taxon>Natrinema</taxon>
    </lineage>
</organism>
<keyword evidence="13" id="KW-1185">Reference proteome</keyword>
<dbReference type="Gene3D" id="3.40.50.150">
    <property type="entry name" value="Vaccinia Virus protein VP39"/>
    <property type="match status" value="2"/>
</dbReference>
<keyword evidence="12" id="KW-0378">Hydrolase</keyword>
<reference evidence="13" key="1">
    <citation type="submission" date="2016-04" db="EMBL/GenBank/DDBJ databases">
        <authorList>
            <person name="Chen S.-C."/>
            <person name="Lai M.-C."/>
        </authorList>
    </citation>
    <scope>NUCLEOTIDE SEQUENCE [LARGE SCALE GENOMIC DNA]</scope>
    <source>
        <strain evidence="13">AB14</strain>
    </source>
</reference>
<comment type="similarity">
    <text evidence="1">Belongs to the N(4)/N(6)-methyltransferase family.</text>
</comment>
<dbReference type="InterPro" id="IPR025931">
    <property type="entry name" value="TaqI_C"/>
</dbReference>
<evidence type="ECO:0000256" key="3">
    <source>
        <dbReference type="ARBA" id="ARBA00022603"/>
    </source>
</evidence>
<evidence type="ECO:0000256" key="6">
    <source>
        <dbReference type="ARBA" id="ARBA00022747"/>
    </source>
</evidence>
<keyword evidence="4" id="KW-0808">Transferase</keyword>
<dbReference type="EMBL" id="LWLN01000001">
    <property type="protein sequence ID" value="OLZ40356.1"/>
    <property type="molecule type" value="Genomic_DNA"/>
</dbReference>
<dbReference type="InterPro" id="IPR029063">
    <property type="entry name" value="SAM-dependent_MTases_sf"/>
</dbReference>
<gene>
    <name evidence="12" type="ORF">A6E15_04880</name>
</gene>
<dbReference type="Pfam" id="PF02384">
    <property type="entry name" value="N6_Mtase"/>
    <property type="match status" value="1"/>
</dbReference>
<dbReference type="PANTHER" id="PTHR33841:SF5">
    <property type="entry name" value="DNA METHYLASE (MODIFICATION METHYLASE) (METHYLTRANSFERASE)-RELATED"/>
    <property type="match status" value="1"/>
</dbReference>
<proteinExistence type="inferred from homology"/>
<dbReference type="PANTHER" id="PTHR33841">
    <property type="entry name" value="DNA METHYLTRANSFERASE YEEA-RELATED"/>
    <property type="match status" value="1"/>
</dbReference>
<evidence type="ECO:0000259" key="9">
    <source>
        <dbReference type="Pfam" id="PF02384"/>
    </source>
</evidence>
<evidence type="ECO:0000259" key="11">
    <source>
        <dbReference type="Pfam" id="PF12950"/>
    </source>
</evidence>
<dbReference type="GO" id="GO:0004519">
    <property type="term" value="F:endonuclease activity"/>
    <property type="evidence" value="ECO:0007669"/>
    <property type="project" value="UniProtKB-KW"/>
</dbReference>
<sequence length="1301" mass="149718">MPDAAAVHDSLRAIADSANDDMSERDVENLFLEQGFYDALDYEGTGTDLRSEFTLPDDRRPDYITLDTNEAVTAVYEFKTTGRDLPPNEDQLFHYMDHLRAEYGVLTNGEMLRLYRRGDTRPMLVVSLESVTESEVRDLVSALQKREFELTDPEDVNQFLERLEPVPLDEQAELGQEHFFDTFRLEEDGPFADLVIGMMDLLQELRDEREAKFVKGAYDFWEATYADVPDDDNIPDSWEPFIDGKQSLRDFMFCLESGHALLARLLLAKATEDHDFFAGTGYNGMDDYFRGLQGFSDSINLDAFPVAADNLIDDMQEQLVEGLFQDDIFVWWTDGYVEQLSRGHESGPNQFEAVAEGTGEVERISEATRDRFSRAVAEVFFNVLRFDFADVEGDLLGDLYQRYFDPETRKALGEFYTPQPVIDYIMDGVDYNRGVSNERLIDPSCGSGTFLVEAVERYIDDVENYEDNPDWEEHLRDLCTRPRIVGLDIHPFAVLMAQIRFVVAILPAYRKAKQQNPSYTIRRLPIYRTDTLRNERELTGVDIGDDSTRQLTFDAMTEDEQDVRIPVPLPVEVDEDGAAETEDGFLVRRVRMPLFDTIQLETGVSNFGEYFAALQGVLDTVKAHMRLAEEFGDEYDWTYQSGLEERVNHYTSREYDGVEDFFEPYVNDMLENVRYLKEEHNDGRLFKMFEDTVLALVVKNYMEYDYVVGNPPYVSSQNIPDEQKEMIDSLYPDSATGQYDLYCPFFDRSLEWLNEGDRLGFITPNQFMVANYGKGVRKLIQDNTVIKETQDFRDSGVFKDATNYPVITVLQIEGDEEVRESNSIRCGRVKSNIDDESGRELDEQVVETIREEYGNPGYSDDYVDIFDYPQSRLSETRWPVMPEYEWQVFKKIESEADQVVGEVTDAVFQGIMTGKKGVYIVDVLDADIVTTSDSGSTVTISPTGSEEEYEIETDVLRPFIDGKEVERWQVTWGGLHIVHPYQMEETGDDEETAELIDEETLSSELPLTLNYLEQHKEELRNRSSLGDKEWYEYSRPQNLEKFEHPKLILSKISDKATYMSDTEGTWYFTTPYSVLLDEDRGEIAQEMTAQLNSKVLDYYFKHISAVKAGGFYEYLNQYITPVPCMVEADDGEFTSIRGSVEQILSVHHIENKTDRFPEAYLGDYDGELDYITYEWQTRRYPVNADVQADVDDNFTVQAGRSDTINDPAMYSDDRDARKRRAEYVHAAVDGRNVKSGEEMTIPIPRSDAGVEELLDRLEADRDEVQQTDIGALEAEIDEAVYDLFDLTENEREVVEDYLEVF</sequence>
<dbReference type="GO" id="GO:0003677">
    <property type="term" value="F:DNA binding"/>
    <property type="evidence" value="ECO:0007669"/>
    <property type="project" value="UniProtKB-KW"/>
</dbReference>
<dbReference type="Pfam" id="PF07669">
    <property type="entry name" value="Eco57I"/>
    <property type="match status" value="1"/>
</dbReference>
<protein>
    <recommendedName>
        <fullName evidence="2">site-specific DNA-methyltransferase (adenine-specific)</fullName>
        <ecNumber evidence="2">2.1.1.72</ecNumber>
    </recommendedName>
</protein>
<dbReference type="PROSITE" id="PS00092">
    <property type="entry name" value="N6_MTASE"/>
    <property type="match status" value="1"/>
</dbReference>
<name>A0A1S8AUP6_9EURY</name>
<accession>A0A1S8AUP6</accession>
<evidence type="ECO:0000313" key="12">
    <source>
        <dbReference type="EMBL" id="OLZ40356.1"/>
    </source>
</evidence>
<dbReference type="Pfam" id="PF12950">
    <property type="entry name" value="TaqI_C"/>
    <property type="match status" value="1"/>
</dbReference>
<dbReference type="STRING" id="301967.A6E15_04880"/>
<evidence type="ECO:0000256" key="7">
    <source>
        <dbReference type="ARBA" id="ARBA00023125"/>
    </source>
</evidence>
<keyword evidence="12" id="KW-0255">Endonuclease</keyword>
<evidence type="ECO:0000259" key="10">
    <source>
        <dbReference type="Pfam" id="PF07669"/>
    </source>
</evidence>
<dbReference type="GO" id="GO:0032259">
    <property type="term" value="P:methylation"/>
    <property type="evidence" value="ECO:0007669"/>
    <property type="project" value="UniProtKB-KW"/>
</dbReference>
<dbReference type="InterPro" id="IPR003356">
    <property type="entry name" value="DNA_methylase_A-5"/>
</dbReference>
<comment type="catalytic activity">
    <reaction evidence="8">
        <text>a 2'-deoxyadenosine in DNA + S-adenosyl-L-methionine = an N(6)-methyl-2'-deoxyadenosine in DNA + S-adenosyl-L-homocysteine + H(+)</text>
        <dbReference type="Rhea" id="RHEA:15197"/>
        <dbReference type="Rhea" id="RHEA-COMP:12418"/>
        <dbReference type="Rhea" id="RHEA-COMP:12419"/>
        <dbReference type="ChEBI" id="CHEBI:15378"/>
        <dbReference type="ChEBI" id="CHEBI:57856"/>
        <dbReference type="ChEBI" id="CHEBI:59789"/>
        <dbReference type="ChEBI" id="CHEBI:90615"/>
        <dbReference type="ChEBI" id="CHEBI:90616"/>
        <dbReference type="EC" id="2.1.1.72"/>
    </reaction>
</comment>
<dbReference type="SUPFAM" id="SSF53335">
    <property type="entry name" value="S-adenosyl-L-methionine-dependent methyltransferases"/>
    <property type="match status" value="1"/>
</dbReference>
<comment type="caution">
    <text evidence="12">The sequence shown here is derived from an EMBL/GenBank/DDBJ whole genome shotgun (WGS) entry which is preliminary data.</text>
</comment>
<dbReference type="GO" id="GO:0009007">
    <property type="term" value="F:site-specific DNA-methyltransferase (adenine-specific) activity"/>
    <property type="evidence" value="ECO:0007669"/>
    <property type="project" value="UniProtKB-EC"/>
</dbReference>
<evidence type="ECO:0000256" key="5">
    <source>
        <dbReference type="ARBA" id="ARBA00022691"/>
    </source>
</evidence>
<keyword evidence="3" id="KW-0489">Methyltransferase</keyword>
<keyword evidence="5" id="KW-0949">S-adenosyl-L-methionine</keyword>
<keyword evidence="7" id="KW-0238">DNA-binding</keyword>
<dbReference type="EC" id="2.1.1.72" evidence="2"/>
<feature type="domain" description="DNA methylase adenine-specific" evidence="9">
    <location>
        <begin position="393"/>
        <end position="461"/>
    </location>
</feature>
<evidence type="ECO:0000256" key="4">
    <source>
        <dbReference type="ARBA" id="ARBA00022679"/>
    </source>
</evidence>
<dbReference type="InterPro" id="IPR011639">
    <property type="entry name" value="MethylTrfase_TaqI-like_dom"/>
</dbReference>
<feature type="domain" description="Type II methyltransferase M.TaqI-like" evidence="10">
    <location>
        <begin position="484"/>
        <end position="798"/>
    </location>
</feature>
<keyword evidence="6" id="KW-0680">Restriction system</keyword>
<evidence type="ECO:0000313" key="13">
    <source>
        <dbReference type="Proteomes" id="UP000189370"/>
    </source>
</evidence>
<dbReference type="RefSeq" id="WP_076144288.1">
    <property type="nucleotide sequence ID" value="NZ_LWLN01000001.1"/>
</dbReference>
<dbReference type="GO" id="GO:0009307">
    <property type="term" value="P:DNA restriction-modification system"/>
    <property type="evidence" value="ECO:0007669"/>
    <property type="project" value="UniProtKB-KW"/>
</dbReference>
<feature type="domain" description="TaqI-like C-terminal specificity" evidence="11">
    <location>
        <begin position="958"/>
        <end position="1123"/>
    </location>
</feature>
<evidence type="ECO:0000256" key="8">
    <source>
        <dbReference type="ARBA" id="ARBA00047942"/>
    </source>
</evidence>
<dbReference type="InterPro" id="IPR002052">
    <property type="entry name" value="DNA_methylase_N6_adenine_CS"/>
</dbReference>
<evidence type="ECO:0000256" key="1">
    <source>
        <dbReference type="ARBA" id="ARBA00006594"/>
    </source>
</evidence>